<sequence length="38" mass="4694">MLFKFLNFTRRIGWLREQDLNLRPFVTMKSEPEGEFVF</sequence>
<organism evidence="1 2">
    <name type="scientific">Paraglaciecola mesophila KMM 241</name>
    <dbReference type="NCBI Taxonomy" id="1128912"/>
    <lineage>
        <taxon>Bacteria</taxon>
        <taxon>Pseudomonadati</taxon>
        <taxon>Pseudomonadota</taxon>
        <taxon>Gammaproteobacteria</taxon>
        <taxon>Alteromonadales</taxon>
        <taxon>Alteromonadaceae</taxon>
        <taxon>Paraglaciecola</taxon>
    </lineage>
</organism>
<dbReference type="Proteomes" id="UP000006263">
    <property type="component" value="Unassembled WGS sequence"/>
</dbReference>
<protein>
    <submittedName>
        <fullName evidence="1">Uncharacterized protein</fullName>
    </submittedName>
</protein>
<accession>K6ZK23</accession>
<evidence type="ECO:0000313" key="2">
    <source>
        <dbReference type="Proteomes" id="UP000006263"/>
    </source>
</evidence>
<evidence type="ECO:0000313" key="1">
    <source>
        <dbReference type="EMBL" id="GAC23745.1"/>
    </source>
</evidence>
<reference evidence="1 2" key="1">
    <citation type="journal article" date="2017" name="Antonie Van Leeuwenhoek">
        <title>Rhizobium rhizosphaerae sp. nov., a novel species isolated from rice rhizosphere.</title>
        <authorList>
            <person name="Zhao J.J."/>
            <person name="Zhang J."/>
            <person name="Zhang R.J."/>
            <person name="Zhang C.W."/>
            <person name="Yin H.Q."/>
            <person name="Zhang X.X."/>
        </authorList>
    </citation>
    <scope>NUCLEOTIDE SEQUENCE [LARGE SCALE GENOMIC DNA]</scope>
    <source>
        <strain evidence="1 2">KMM 241</strain>
    </source>
</reference>
<comment type="caution">
    <text evidence="1">The sequence shown here is derived from an EMBL/GenBank/DDBJ whole genome shotgun (WGS) entry which is preliminary data.</text>
</comment>
<name>K6ZK23_9ALTE</name>
<dbReference type="EMBL" id="BAEP01000029">
    <property type="protein sequence ID" value="GAC23745.1"/>
    <property type="molecule type" value="Genomic_DNA"/>
</dbReference>
<proteinExistence type="predicted"/>
<gene>
    <name evidence="1" type="ORF">GMES_1447</name>
</gene>
<dbReference type="AlphaFoldDB" id="K6ZK23"/>